<dbReference type="EMBL" id="JACDQQ010001169">
    <property type="protein sequence ID" value="MBA0085708.1"/>
    <property type="molecule type" value="Genomic_DNA"/>
</dbReference>
<protein>
    <submittedName>
        <fullName evidence="3">PD40 domain-containing protein</fullName>
    </submittedName>
</protein>
<dbReference type="InterPro" id="IPR011042">
    <property type="entry name" value="6-blade_b-propeller_TolB-like"/>
</dbReference>
<evidence type="ECO:0000256" key="1">
    <source>
        <dbReference type="ARBA" id="ARBA00009820"/>
    </source>
</evidence>
<name>A0A7V8SX75_9BACT</name>
<dbReference type="SUPFAM" id="SSF82171">
    <property type="entry name" value="DPP6 N-terminal domain-like"/>
    <property type="match status" value="1"/>
</dbReference>
<keyword evidence="2" id="KW-1133">Transmembrane helix</keyword>
<gene>
    <name evidence="3" type="ORF">HRJ53_11990</name>
</gene>
<evidence type="ECO:0000313" key="4">
    <source>
        <dbReference type="Proteomes" id="UP000567293"/>
    </source>
</evidence>
<dbReference type="PANTHER" id="PTHR36842:SF1">
    <property type="entry name" value="PROTEIN TOLB"/>
    <property type="match status" value="1"/>
</dbReference>
<comment type="caution">
    <text evidence="3">The sequence shown here is derived from an EMBL/GenBank/DDBJ whole genome shotgun (WGS) entry which is preliminary data.</text>
</comment>
<evidence type="ECO:0000256" key="2">
    <source>
        <dbReference type="SAM" id="Phobius"/>
    </source>
</evidence>
<feature type="non-terminal residue" evidence="3">
    <location>
        <position position="498"/>
    </location>
</feature>
<proteinExistence type="inferred from homology"/>
<evidence type="ECO:0000313" key="3">
    <source>
        <dbReference type="EMBL" id="MBA0085708.1"/>
    </source>
</evidence>
<keyword evidence="4" id="KW-1185">Reference proteome</keyword>
<keyword evidence="2" id="KW-0472">Membrane</keyword>
<dbReference type="Gene3D" id="2.120.10.30">
    <property type="entry name" value="TolB, C-terminal domain"/>
    <property type="match status" value="2"/>
</dbReference>
<accession>A0A7V8SX75</accession>
<dbReference type="InterPro" id="IPR011659">
    <property type="entry name" value="WD40"/>
</dbReference>
<comment type="similarity">
    <text evidence="1">Belongs to the TolB family.</text>
</comment>
<sequence>MAKLPDDRWQSASDLASELKWIGESGSHPGLPVGALAHRKGWDRVSKPLAALLLLLLFGAGAAWWQASNRRPHPMYFHTSVPFAATDLALSPDGRVLVMVAYSAHANNDVLWTYEVGGHRTNSLDGTQGATYPFWSPDGKSIGFFADGKLKKVEVSGGQVQVLCDAPNGRGGTWSRDGVIVFTPDGYGGLFRVSSSGGSPVEMTKPDAARFETTHRWPMFMPDGKHFLYLAANFSAKLEYNAIFLGSVDSQERRLLVSRSANAAYAEPGYLLYLQDRKTLVAQPFDRRRYVLSGEPHILSDELLYTPRVDRAVFSVSSGEVLITQTGKGMSFSQLTWFDRSGKLAGTVGMPGSYGSIRLSPDGRKVAADQINVNGRMADIWIHEPARGASTRLTFDPSGHQTPIWSPDGRQVLFTANRKSGFPLYLKNADGSGAEEEVAYLDPLATANAWDWSRDGKYVLVRKGNELWYLSWPERVAKPLLQAKWTVQNAQFSPDGRW</sequence>
<keyword evidence="2" id="KW-0812">Transmembrane</keyword>
<feature type="transmembrane region" description="Helical" evidence="2">
    <location>
        <begin position="49"/>
        <end position="67"/>
    </location>
</feature>
<reference evidence="3" key="1">
    <citation type="submission" date="2020-06" db="EMBL/GenBank/DDBJ databases">
        <title>Legume-microbial interactions unlock mineral nutrients during tropical forest succession.</title>
        <authorList>
            <person name="Epihov D.Z."/>
        </authorList>
    </citation>
    <scope>NUCLEOTIDE SEQUENCE [LARGE SCALE GENOMIC DNA]</scope>
    <source>
        <strain evidence="3">Pan2503</strain>
    </source>
</reference>
<dbReference type="AlphaFoldDB" id="A0A7V8SX75"/>
<organism evidence="3 4">
    <name type="scientific">Candidatus Acidiferrum panamense</name>
    <dbReference type="NCBI Taxonomy" id="2741543"/>
    <lineage>
        <taxon>Bacteria</taxon>
        <taxon>Pseudomonadati</taxon>
        <taxon>Acidobacteriota</taxon>
        <taxon>Terriglobia</taxon>
        <taxon>Candidatus Acidiferrales</taxon>
        <taxon>Candidatus Acidiferrum</taxon>
    </lineage>
</organism>
<dbReference type="PANTHER" id="PTHR36842">
    <property type="entry name" value="PROTEIN TOLB HOMOLOG"/>
    <property type="match status" value="1"/>
</dbReference>
<dbReference type="Pfam" id="PF07676">
    <property type="entry name" value="PD40"/>
    <property type="match status" value="2"/>
</dbReference>
<dbReference type="Proteomes" id="UP000567293">
    <property type="component" value="Unassembled WGS sequence"/>
</dbReference>